<evidence type="ECO:0000256" key="3">
    <source>
        <dbReference type="ARBA" id="ARBA00022927"/>
    </source>
</evidence>
<evidence type="ECO:0000313" key="9">
    <source>
        <dbReference type="Proteomes" id="UP001628179"/>
    </source>
</evidence>
<dbReference type="RefSeq" id="XP_070918005.1">
    <property type="nucleotide sequence ID" value="XM_071061904.1"/>
</dbReference>
<evidence type="ECO:0000256" key="4">
    <source>
        <dbReference type="ARBA" id="ARBA00023136"/>
    </source>
</evidence>
<dbReference type="SUPFAM" id="SSF64356">
    <property type="entry name" value="SNARE-like"/>
    <property type="match status" value="1"/>
</dbReference>
<dbReference type="PANTHER" id="PTHR10529">
    <property type="entry name" value="AP COMPLEX SUBUNIT MU"/>
    <property type="match status" value="1"/>
</dbReference>
<dbReference type="InterPro" id="IPR018240">
    <property type="entry name" value="Clathrin_mu_CS"/>
</dbReference>
<dbReference type="SUPFAM" id="SSF49447">
    <property type="entry name" value="Second domain of Mu2 adaptin subunit (ap50) of ap2 adaptor"/>
    <property type="match status" value="1"/>
</dbReference>
<reference evidence="8 9" key="1">
    <citation type="submission" date="2024-09" db="EMBL/GenBank/DDBJ databases">
        <title>Itraconazole resistance in Madurella fahalii resulting from another homologue of gene encoding cytochrome P450 14-alpha sterol demethylase (CYP51).</title>
        <authorList>
            <person name="Yoshioka I."/>
            <person name="Fahal A.H."/>
            <person name="Kaneko S."/>
            <person name="Yaguchi T."/>
        </authorList>
    </citation>
    <scope>NUCLEOTIDE SEQUENCE [LARGE SCALE GENOMIC DNA]</scope>
    <source>
        <strain evidence="8 9">IFM 68171</strain>
    </source>
</reference>
<dbReference type="InterPro" id="IPR050431">
    <property type="entry name" value="Adaptor_comp_med_subunit"/>
</dbReference>
<feature type="domain" description="MHD" evidence="7">
    <location>
        <begin position="197"/>
        <end position="556"/>
    </location>
</feature>
<evidence type="ECO:0000256" key="2">
    <source>
        <dbReference type="ARBA" id="ARBA00022448"/>
    </source>
</evidence>
<gene>
    <name evidence="8" type="ORF">MFIFM68171_06484</name>
</gene>
<dbReference type="PROSITE" id="PS00991">
    <property type="entry name" value="CLAT_ADAPTOR_M_2"/>
    <property type="match status" value="1"/>
</dbReference>
<dbReference type="EMBL" id="BAAFSV010000003">
    <property type="protein sequence ID" value="GAB1316274.1"/>
    <property type="molecule type" value="Genomic_DNA"/>
</dbReference>
<keyword evidence="4" id="KW-0472">Membrane</keyword>
<dbReference type="Proteomes" id="UP001628179">
    <property type="component" value="Unassembled WGS sequence"/>
</dbReference>
<keyword evidence="2 5" id="KW-0813">Transport</keyword>
<dbReference type="Gene3D" id="3.30.450.60">
    <property type="match status" value="1"/>
</dbReference>
<evidence type="ECO:0000256" key="6">
    <source>
        <dbReference type="SAM" id="MobiDB-lite"/>
    </source>
</evidence>
<dbReference type="Pfam" id="PF00928">
    <property type="entry name" value="Adap_comp_sub"/>
    <property type="match status" value="1"/>
</dbReference>
<comment type="similarity">
    <text evidence="5">Belongs to the adaptor complexes medium subunit family.</text>
</comment>
<accession>A0ABQ0GF26</accession>
<dbReference type="InterPro" id="IPR028565">
    <property type="entry name" value="MHD"/>
</dbReference>
<organism evidence="8 9">
    <name type="scientific">Madurella fahalii</name>
    <dbReference type="NCBI Taxonomy" id="1157608"/>
    <lineage>
        <taxon>Eukaryota</taxon>
        <taxon>Fungi</taxon>
        <taxon>Dikarya</taxon>
        <taxon>Ascomycota</taxon>
        <taxon>Pezizomycotina</taxon>
        <taxon>Sordariomycetes</taxon>
        <taxon>Sordariomycetidae</taxon>
        <taxon>Sordariales</taxon>
        <taxon>Sordariales incertae sedis</taxon>
        <taxon>Madurella</taxon>
    </lineage>
</organism>
<evidence type="ECO:0000256" key="1">
    <source>
        <dbReference type="ARBA" id="ARBA00004308"/>
    </source>
</evidence>
<comment type="caution">
    <text evidence="8">The sequence shown here is derived from an EMBL/GenBank/DDBJ whole genome shotgun (WGS) entry which is preliminary data.</text>
</comment>
<evidence type="ECO:0000259" key="7">
    <source>
        <dbReference type="PROSITE" id="PS51072"/>
    </source>
</evidence>
<dbReference type="PIRSF" id="PIRSF005992">
    <property type="entry name" value="Clathrin_mu"/>
    <property type="match status" value="1"/>
</dbReference>
<dbReference type="CDD" id="cd14837">
    <property type="entry name" value="AP3_Mu_N"/>
    <property type="match status" value="1"/>
</dbReference>
<proteinExistence type="inferred from homology"/>
<evidence type="ECO:0000313" key="8">
    <source>
        <dbReference type="EMBL" id="GAB1316274.1"/>
    </source>
</evidence>
<sequence>MNGVIEALHIYDEHNTLVLSHTYTSRPLSASHLLPLYLQHPVPRPNLIYLPNTNPPTLVFSLTHANLLYLLTTSSEVEPLLVLEFLHRVIDAFEEFLGAPVLAHKIEANYDIAAQLLTEMCDAGTVSTTEPNALRDLVEVEGFMDKLLGNLNLPTKTGFGTSFGTSPLQGAPSSSLLAQAHSTPALPWRRANVRHTSNELYADVVETLSVTLAPSGRPLAALASGTIAFTSKVSGVPDILVTLTGPSGKHNLRSVIDLPVFHPCVRLARWKEQPGVLSFIPPDGRFTLAGYEVDLMPFGEGGGVAGFGLGANPLRLPVSLEVKTGLGPTGSDFEVRLQLNKVFGSTGSTQPLRGGGPGGGGGMRGGFGVGQAGGGLASPSLHDLKVSVPLPADVRNLSEIRPSRGDATYNPGDRSLEWSISNKELAQGTSSFALRCTVVGHMAEDEEEEADPTGFGFNTGTNAYAYDDEPYQSVASPTKPVADTAADKDEKRAAQNKILMPSSASVSFAVKGWLASGIRVESIVVDPRKSRGLGEHVKPYKGVKYLTVSKDGVEIRC</sequence>
<dbReference type="InterPro" id="IPR001392">
    <property type="entry name" value="Clathrin_mu"/>
</dbReference>
<protein>
    <submittedName>
        <fullName evidence="8">AP-3 complex subunit mu</fullName>
    </submittedName>
</protein>
<dbReference type="GeneID" id="98177227"/>
<evidence type="ECO:0000256" key="5">
    <source>
        <dbReference type="PIRNR" id="PIRNR005992"/>
    </source>
</evidence>
<dbReference type="InterPro" id="IPR036168">
    <property type="entry name" value="AP2_Mu_C_sf"/>
</dbReference>
<feature type="compositionally biased region" description="Gly residues" evidence="6">
    <location>
        <begin position="353"/>
        <end position="371"/>
    </location>
</feature>
<keyword evidence="3 5" id="KW-0653">Protein transport</keyword>
<dbReference type="InterPro" id="IPR011012">
    <property type="entry name" value="Longin-like_dom_sf"/>
</dbReference>
<keyword evidence="9" id="KW-1185">Reference proteome</keyword>
<dbReference type="Gene3D" id="2.60.40.1170">
    <property type="entry name" value="Mu homology domain, subdomain B"/>
    <property type="match status" value="2"/>
</dbReference>
<comment type="subcellular location">
    <subcellularLocation>
        <location evidence="1">Endomembrane system</location>
    </subcellularLocation>
</comment>
<feature type="region of interest" description="Disordered" evidence="6">
    <location>
        <begin position="346"/>
        <end position="371"/>
    </location>
</feature>
<name>A0ABQ0GF26_9PEZI</name>
<dbReference type="PROSITE" id="PS51072">
    <property type="entry name" value="MHD"/>
    <property type="match status" value="1"/>
</dbReference>